<sequence>MDVPDYAGWMTKQGGAVKNWKKRYFVLKGNNVYYFKHTTDANVTGTITLDSSCFVRRETKGKKNLFAVGTPSRIFFMFPETEKERDEWISKIKNKIDVLNNSRGTHKTLNEDKIRESTSQMELNSNFLMDPRKQLEAARNEILFLDSERSKVSDFWKIWYESLPSKALLDTGKIVFEIAISGDMEKLSWKAHGPQHIYIQKMVDFFYNVGAPEDEIDHLNNIGSRTNPPSIGSWIDMSGKGGMDAGWFFPVSIPLSQAVEAADMGTSIDQLLSWSKENNMNSCVWIGRDMGAAPPRQTEFKVNIDGNFETILSISLSAFRDFGFPEIPNEAIDIIRSLNPQKVVLSIVTIKDDFVRLGILFPSPQKLMVESLCNLSGGNSEQLFKFEKAIKSKVSFVEFQCLKQNYGYGVYKEGFDVMFHYVIGEEHPEK</sequence>
<reference evidence="2" key="1">
    <citation type="journal article" date="2020" name="J. Eukaryot. Microbiol.">
        <title>De novo Sequencing, Assembly and Annotation of the Transcriptome for the Free-Living Testate Amoeba Arcella intermedia.</title>
        <authorList>
            <person name="Ribeiro G.M."/>
            <person name="Porfirio-Sousa A.L."/>
            <person name="Maurer-Alcala X.X."/>
            <person name="Katz L.A."/>
            <person name="Lahr D.J.G."/>
        </authorList>
    </citation>
    <scope>NUCLEOTIDE SEQUENCE</scope>
</reference>
<dbReference type="Gene3D" id="2.30.29.30">
    <property type="entry name" value="Pleckstrin-homology domain (PH domain)/Phosphotyrosine-binding domain (PTB)"/>
    <property type="match status" value="1"/>
</dbReference>
<dbReference type="PANTHER" id="PTHR14336">
    <property type="entry name" value="TANDEM PH DOMAIN CONTAINING PROTEIN"/>
    <property type="match status" value="1"/>
</dbReference>
<proteinExistence type="predicted"/>
<evidence type="ECO:0000313" key="2">
    <source>
        <dbReference type="EMBL" id="NDV31864.1"/>
    </source>
</evidence>
<dbReference type="PROSITE" id="PS50003">
    <property type="entry name" value="PH_DOMAIN"/>
    <property type="match status" value="1"/>
</dbReference>
<feature type="domain" description="PH" evidence="1">
    <location>
        <begin position="3"/>
        <end position="97"/>
    </location>
</feature>
<dbReference type="SMART" id="SM00233">
    <property type="entry name" value="PH"/>
    <property type="match status" value="1"/>
</dbReference>
<name>A0A6B2L4F6_9EUKA</name>
<dbReference type="FunFam" id="2.30.29.30:FF:000286">
    <property type="entry name" value="PH-protein kinase domain containing protein"/>
    <property type="match status" value="1"/>
</dbReference>
<dbReference type="InterPro" id="IPR001849">
    <property type="entry name" value="PH_domain"/>
</dbReference>
<dbReference type="EMBL" id="GIBP01002895">
    <property type="protein sequence ID" value="NDV31864.1"/>
    <property type="molecule type" value="Transcribed_RNA"/>
</dbReference>
<dbReference type="Pfam" id="PF00169">
    <property type="entry name" value="PH"/>
    <property type="match status" value="1"/>
</dbReference>
<organism evidence="2">
    <name type="scientific">Arcella intermedia</name>
    <dbReference type="NCBI Taxonomy" id="1963864"/>
    <lineage>
        <taxon>Eukaryota</taxon>
        <taxon>Amoebozoa</taxon>
        <taxon>Tubulinea</taxon>
        <taxon>Elardia</taxon>
        <taxon>Arcellinida</taxon>
        <taxon>Sphaerothecina</taxon>
        <taxon>Arcellidae</taxon>
        <taxon>Arcella</taxon>
    </lineage>
</organism>
<evidence type="ECO:0000259" key="1">
    <source>
        <dbReference type="PROSITE" id="PS50003"/>
    </source>
</evidence>
<protein>
    <recommendedName>
        <fullName evidence="1">PH domain-containing protein</fullName>
    </recommendedName>
</protein>
<dbReference type="SUPFAM" id="SSF50729">
    <property type="entry name" value="PH domain-like"/>
    <property type="match status" value="1"/>
</dbReference>
<accession>A0A6B2L4F6</accession>
<dbReference type="GO" id="GO:0005547">
    <property type="term" value="F:phosphatidylinositol-3,4,5-trisphosphate binding"/>
    <property type="evidence" value="ECO:0007669"/>
    <property type="project" value="UniProtKB-ARBA"/>
</dbReference>
<dbReference type="InterPro" id="IPR051707">
    <property type="entry name" value="PI-Interact_SigTrans_Reg"/>
</dbReference>
<dbReference type="InterPro" id="IPR011993">
    <property type="entry name" value="PH-like_dom_sf"/>
</dbReference>
<dbReference type="PANTHER" id="PTHR14336:SF15">
    <property type="entry name" value="DUAL ADAPTER FOR PHOSPHOTYROSINE AND 3-PHOSPHOTYROSINE AND 3-PHOSPHOINOSITIDE"/>
    <property type="match status" value="1"/>
</dbReference>
<dbReference type="AlphaFoldDB" id="A0A6B2L4F6"/>